<dbReference type="GO" id="GO:0007165">
    <property type="term" value="P:signal transduction"/>
    <property type="evidence" value="ECO:0007669"/>
    <property type="project" value="UniProtKB-KW"/>
</dbReference>
<evidence type="ECO:0000256" key="4">
    <source>
        <dbReference type="ARBA" id="ARBA00022692"/>
    </source>
</evidence>
<evidence type="ECO:0000256" key="7">
    <source>
        <dbReference type="ARBA" id="ARBA00023136"/>
    </source>
</evidence>
<feature type="transmembrane region" description="Helical" evidence="10">
    <location>
        <begin position="68"/>
        <end position="84"/>
    </location>
</feature>
<dbReference type="PANTHER" id="PTHR21137">
    <property type="entry name" value="ODORANT RECEPTOR"/>
    <property type="match status" value="1"/>
</dbReference>
<organism evidence="11 12">
    <name type="scientific">Nylanderia fulva</name>
    <dbReference type="NCBI Taxonomy" id="613905"/>
    <lineage>
        <taxon>Eukaryota</taxon>
        <taxon>Metazoa</taxon>
        <taxon>Ecdysozoa</taxon>
        <taxon>Arthropoda</taxon>
        <taxon>Hexapoda</taxon>
        <taxon>Insecta</taxon>
        <taxon>Pterygota</taxon>
        <taxon>Neoptera</taxon>
        <taxon>Endopterygota</taxon>
        <taxon>Hymenoptera</taxon>
        <taxon>Apocrita</taxon>
        <taxon>Aculeata</taxon>
        <taxon>Formicoidea</taxon>
        <taxon>Formicidae</taxon>
        <taxon>Formicinae</taxon>
        <taxon>Nylanderia</taxon>
    </lineage>
</organism>
<reference evidence="11 12" key="1">
    <citation type="submission" date="2019-08" db="EMBL/GenBank/DDBJ databases">
        <title>High quality draft denovo assembly of Nylanderia fulva.</title>
        <authorList>
            <person name="Vargo E.L."/>
            <person name="Tarone A.M."/>
            <person name="Konganti K.R."/>
        </authorList>
    </citation>
    <scope>NUCLEOTIDE SEQUENCE [LARGE SCALE GENOMIC DNA]</scope>
    <source>
        <strain evidence="11">TAMU-Nful-2015</strain>
        <tissue evidence="11">Whole body</tissue>
    </source>
</reference>
<dbReference type="GO" id="GO:0005549">
    <property type="term" value="F:odorant binding"/>
    <property type="evidence" value="ECO:0007669"/>
    <property type="project" value="InterPro"/>
</dbReference>
<comment type="caution">
    <text evidence="10">Lacks conserved residue(s) required for the propagation of feature annotation.</text>
</comment>
<feature type="transmembrane region" description="Helical" evidence="10">
    <location>
        <begin position="295"/>
        <end position="315"/>
    </location>
</feature>
<comment type="subcellular location">
    <subcellularLocation>
        <location evidence="1 10">Cell membrane</location>
        <topology evidence="1 10">Multi-pass membrane protein</topology>
    </subcellularLocation>
</comment>
<feature type="transmembrane region" description="Helical" evidence="10">
    <location>
        <begin position="20"/>
        <end position="48"/>
    </location>
</feature>
<keyword evidence="2" id="KW-1003">Cell membrane</keyword>
<proteinExistence type="inferred from homology"/>
<protein>
    <recommendedName>
        <fullName evidence="10">Odorant receptor</fullName>
    </recommendedName>
</protein>
<evidence type="ECO:0000256" key="5">
    <source>
        <dbReference type="ARBA" id="ARBA00022725"/>
    </source>
</evidence>
<comment type="similarity">
    <text evidence="10">Belongs to the insect chemoreceptor superfamily. Heteromeric odorant receptor channel (TC 1.A.69) family.</text>
</comment>
<accession>A0A6G1LPL8</accession>
<keyword evidence="5 10" id="KW-0552">Olfaction</keyword>
<evidence type="ECO:0000313" key="11">
    <source>
        <dbReference type="EMBL" id="KAF3054410.1"/>
    </source>
</evidence>
<evidence type="ECO:0000256" key="10">
    <source>
        <dbReference type="RuleBase" id="RU351113"/>
    </source>
</evidence>
<dbReference type="OrthoDB" id="6765072at2759"/>
<dbReference type="PANTHER" id="PTHR21137:SF35">
    <property type="entry name" value="ODORANT RECEPTOR 19A-RELATED"/>
    <property type="match status" value="1"/>
</dbReference>
<dbReference type="GO" id="GO:0005886">
    <property type="term" value="C:plasma membrane"/>
    <property type="evidence" value="ECO:0007669"/>
    <property type="project" value="UniProtKB-SubCell"/>
</dbReference>
<sequence>MIRKSTLNRTLKFMLTLCGVWPGVPCIVLCRICWIITVIFILFCHYRYFLTHIHSAELMDLMDCMSSFFAYAKVIIKFLVFWINQRKFVEILAMIREDWNDCDNGDVISIRETERKAKISDRITNAIVTLHTTTIVAYCIGIILADVDVTQATEIPLLNKLEIPFNISTQRMYRFVLIIEFVFMLFYGWAAGITNSLLLTLILHTAGQIDIIRSWLLQLVPRKEENKRIPYHIITSKIIRKHQKIISFSENIESLYSYIALLQFISNTIMICSLAFVIVTAIGSPNALEQILKSLLFYTITNLEAFIFCFAGEYLSSKSKEIGVAAYNCAWYDLKSKDSRILLFIILRSQKQLTLTVGKMMNLSLETFTSIMNASGSYLSVLLTMQ</sequence>
<evidence type="ECO:0000256" key="6">
    <source>
        <dbReference type="ARBA" id="ARBA00022989"/>
    </source>
</evidence>
<dbReference type="EMBL" id="SGBU01000268">
    <property type="protein sequence ID" value="KAF3054410.1"/>
    <property type="molecule type" value="Genomic_DNA"/>
</dbReference>
<keyword evidence="9 10" id="KW-0807">Transducer</keyword>
<keyword evidence="3 10" id="KW-0716">Sensory transduction</keyword>
<evidence type="ECO:0000256" key="9">
    <source>
        <dbReference type="ARBA" id="ARBA00023224"/>
    </source>
</evidence>
<evidence type="ECO:0000256" key="2">
    <source>
        <dbReference type="ARBA" id="ARBA00022475"/>
    </source>
</evidence>
<evidence type="ECO:0000256" key="1">
    <source>
        <dbReference type="ARBA" id="ARBA00004651"/>
    </source>
</evidence>
<dbReference type="AlphaFoldDB" id="A0A6G1LPL8"/>
<keyword evidence="7 10" id="KW-0472">Membrane</keyword>
<dbReference type="Proteomes" id="UP000479987">
    <property type="component" value="Unassembled WGS sequence"/>
</dbReference>
<evidence type="ECO:0000256" key="3">
    <source>
        <dbReference type="ARBA" id="ARBA00022606"/>
    </source>
</evidence>
<dbReference type="InterPro" id="IPR004117">
    <property type="entry name" value="7tm6_olfct_rcpt"/>
</dbReference>
<evidence type="ECO:0000256" key="8">
    <source>
        <dbReference type="ARBA" id="ARBA00023170"/>
    </source>
</evidence>
<keyword evidence="6 10" id="KW-1133">Transmembrane helix</keyword>
<gene>
    <name evidence="11" type="primary">Or-041</name>
    <name evidence="11" type="synonym">Nful_v1.0-Or-041</name>
    <name evidence="11" type="ORF">NFUL_NFUL000214</name>
</gene>
<name>A0A6G1LPL8_9HYME</name>
<evidence type="ECO:0000313" key="12">
    <source>
        <dbReference type="Proteomes" id="UP000479987"/>
    </source>
</evidence>
<dbReference type="GO" id="GO:0004984">
    <property type="term" value="F:olfactory receptor activity"/>
    <property type="evidence" value="ECO:0007669"/>
    <property type="project" value="InterPro"/>
</dbReference>
<keyword evidence="4 10" id="KW-0812">Transmembrane</keyword>
<dbReference type="Pfam" id="PF02949">
    <property type="entry name" value="7tm_6"/>
    <property type="match status" value="1"/>
</dbReference>
<feature type="transmembrane region" description="Helical" evidence="10">
    <location>
        <begin position="255"/>
        <end position="283"/>
    </location>
</feature>
<keyword evidence="12" id="KW-1185">Reference proteome</keyword>
<comment type="caution">
    <text evidence="11">The sequence shown here is derived from an EMBL/GenBank/DDBJ whole genome shotgun (WGS) entry which is preliminary data.</text>
</comment>
<keyword evidence="8 10" id="KW-0675">Receptor</keyword>